<dbReference type="SUPFAM" id="SSF81301">
    <property type="entry name" value="Nucleotidyltransferase"/>
    <property type="match status" value="1"/>
</dbReference>
<dbReference type="RefSeq" id="WP_345724988.1">
    <property type="nucleotide sequence ID" value="NZ_BAABRU010000050.1"/>
</dbReference>
<organism evidence="1 2">
    <name type="scientific">Herpetosiphon gulosus</name>
    <dbReference type="NCBI Taxonomy" id="1973496"/>
    <lineage>
        <taxon>Bacteria</taxon>
        <taxon>Bacillati</taxon>
        <taxon>Chloroflexota</taxon>
        <taxon>Chloroflexia</taxon>
        <taxon>Herpetosiphonales</taxon>
        <taxon>Herpetosiphonaceae</taxon>
        <taxon>Herpetosiphon</taxon>
    </lineage>
</organism>
<comment type="caution">
    <text evidence="1">The sequence shown here is derived from an EMBL/GenBank/DDBJ whole genome shotgun (WGS) entry which is preliminary data.</text>
</comment>
<keyword evidence="2" id="KW-1185">Reference proteome</keyword>
<dbReference type="EMBL" id="BAABRU010000050">
    <property type="protein sequence ID" value="GAA5531436.1"/>
    <property type="molecule type" value="Genomic_DNA"/>
</dbReference>
<reference evidence="1 2" key="1">
    <citation type="submission" date="2024-02" db="EMBL/GenBank/DDBJ databases">
        <title>Herpetosiphon gulosus NBRC 112829.</title>
        <authorList>
            <person name="Ichikawa N."/>
            <person name="Katano-Makiyama Y."/>
            <person name="Hidaka K."/>
        </authorList>
    </citation>
    <scope>NUCLEOTIDE SEQUENCE [LARGE SCALE GENOMIC DNA]</scope>
    <source>
        <strain evidence="1 2">NBRC 112829</strain>
    </source>
</reference>
<evidence type="ECO:0000313" key="2">
    <source>
        <dbReference type="Proteomes" id="UP001428290"/>
    </source>
</evidence>
<evidence type="ECO:0008006" key="3">
    <source>
        <dbReference type="Google" id="ProtNLM"/>
    </source>
</evidence>
<gene>
    <name evidence="1" type="ORF">Hgul01_05261</name>
</gene>
<dbReference type="Proteomes" id="UP001428290">
    <property type="component" value="Unassembled WGS sequence"/>
</dbReference>
<evidence type="ECO:0000313" key="1">
    <source>
        <dbReference type="EMBL" id="GAA5531436.1"/>
    </source>
</evidence>
<dbReference type="InterPro" id="IPR043519">
    <property type="entry name" value="NT_sf"/>
</dbReference>
<sequence>MAHGLSDTSRRAQAMQYAILRQLSPSRRGALALALSRTVLVASRRGILQRHPQATPHAVLAQILQINYAVPALPLAAWSASMLADPLLAEAIQPVVALFERLGVVYHLGGSLASSLHGMPRATLDVDLVAQLEPAHIPVLVAELSPLFYCSETEMQDALAHDTMFPSFNLIHLTMGVKIDVFVPQPSPYLHSRLSRSVAIALDEQTPATVVRVAAVEDMILTKLLWYEAGNRTSDRQWGDIVGMLAIQQTTMDWEYLTMWAASLGVTELLRLATDQAFDAAP</sequence>
<dbReference type="Gene3D" id="3.30.460.40">
    <property type="match status" value="1"/>
</dbReference>
<name>A0ABP9X7T7_9CHLR</name>
<protein>
    <recommendedName>
        <fullName evidence="3">Nucleotidyltransferase family protein</fullName>
    </recommendedName>
</protein>
<proteinExistence type="predicted"/>
<accession>A0ABP9X7T7</accession>